<name>A0A9P6ZGX3_9AGAM</name>
<accession>A0A9P6ZGX3</accession>
<feature type="compositionally biased region" description="Acidic residues" evidence="1">
    <location>
        <begin position="227"/>
        <end position="253"/>
    </location>
</feature>
<proteinExistence type="predicted"/>
<feature type="region of interest" description="Disordered" evidence="1">
    <location>
        <begin position="289"/>
        <end position="322"/>
    </location>
</feature>
<feature type="compositionally biased region" description="Acidic residues" evidence="1">
    <location>
        <begin position="260"/>
        <end position="275"/>
    </location>
</feature>
<feature type="compositionally biased region" description="Polar residues" evidence="1">
    <location>
        <begin position="422"/>
        <end position="433"/>
    </location>
</feature>
<feature type="region of interest" description="Disordered" evidence="1">
    <location>
        <begin position="188"/>
        <end position="275"/>
    </location>
</feature>
<gene>
    <name evidence="2" type="ORF">EV702DRAFT_1206794</name>
</gene>
<dbReference type="EMBL" id="JABBWD010000286">
    <property type="protein sequence ID" value="KAG1762051.1"/>
    <property type="molecule type" value="Genomic_DNA"/>
</dbReference>
<feature type="compositionally biased region" description="Polar residues" evidence="1">
    <location>
        <begin position="194"/>
        <end position="206"/>
    </location>
</feature>
<dbReference type="OrthoDB" id="2646753at2759"/>
<organism evidence="2 3">
    <name type="scientific">Suillus placidus</name>
    <dbReference type="NCBI Taxonomy" id="48579"/>
    <lineage>
        <taxon>Eukaryota</taxon>
        <taxon>Fungi</taxon>
        <taxon>Dikarya</taxon>
        <taxon>Basidiomycota</taxon>
        <taxon>Agaricomycotina</taxon>
        <taxon>Agaricomycetes</taxon>
        <taxon>Agaricomycetidae</taxon>
        <taxon>Boletales</taxon>
        <taxon>Suillineae</taxon>
        <taxon>Suillaceae</taxon>
        <taxon>Suillus</taxon>
    </lineage>
</organism>
<dbReference type="AlphaFoldDB" id="A0A9P6ZGX3"/>
<feature type="compositionally biased region" description="Basic and acidic residues" evidence="1">
    <location>
        <begin position="368"/>
        <end position="386"/>
    </location>
</feature>
<protein>
    <submittedName>
        <fullName evidence="2">Uncharacterized protein</fullName>
    </submittedName>
</protein>
<feature type="region of interest" description="Disordered" evidence="1">
    <location>
        <begin position="1"/>
        <end position="36"/>
    </location>
</feature>
<evidence type="ECO:0000313" key="3">
    <source>
        <dbReference type="Proteomes" id="UP000714275"/>
    </source>
</evidence>
<feature type="region of interest" description="Disordered" evidence="1">
    <location>
        <begin position="335"/>
        <end position="402"/>
    </location>
</feature>
<feature type="region of interest" description="Disordered" evidence="1">
    <location>
        <begin position="63"/>
        <end position="83"/>
    </location>
</feature>
<comment type="caution">
    <text evidence="2">The sequence shown here is derived from an EMBL/GenBank/DDBJ whole genome shotgun (WGS) entry which is preliminary data.</text>
</comment>
<keyword evidence="3" id="KW-1185">Reference proteome</keyword>
<reference evidence="2" key="1">
    <citation type="journal article" date="2020" name="New Phytol.">
        <title>Comparative genomics reveals dynamic genome evolution in host specialist ectomycorrhizal fungi.</title>
        <authorList>
            <person name="Lofgren L.A."/>
            <person name="Nguyen N.H."/>
            <person name="Vilgalys R."/>
            <person name="Ruytinx J."/>
            <person name="Liao H.L."/>
            <person name="Branco S."/>
            <person name="Kuo A."/>
            <person name="LaButti K."/>
            <person name="Lipzen A."/>
            <person name="Andreopoulos W."/>
            <person name="Pangilinan J."/>
            <person name="Riley R."/>
            <person name="Hundley H."/>
            <person name="Na H."/>
            <person name="Barry K."/>
            <person name="Grigoriev I.V."/>
            <person name="Stajich J.E."/>
            <person name="Kennedy P.G."/>
        </authorList>
    </citation>
    <scope>NUCLEOTIDE SEQUENCE</scope>
    <source>
        <strain evidence="2">DOB743</strain>
    </source>
</reference>
<feature type="region of interest" description="Disordered" evidence="1">
    <location>
        <begin position="414"/>
        <end position="472"/>
    </location>
</feature>
<evidence type="ECO:0000313" key="2">
    <source>
        <dbReference type="EMBL" id="KAG1762051.1"/>
    </source>
</evidence>
<evidence type="ECO:0000256" key="1">
    <source>
        <dbReference type="SAM" id="MobiDB-lite"/>
    </source>
</evidence>
<sequence length="548" mass="59844">MGKQARRKHQVLESDEDVQPPPRRTQRPGASAGGVLSQLRKVGSAIETLPKVPVAKARNVVVPPDEPENAMAPAKKKGTRREKVPWQNTVMGIPTPVATGLPALHMMDNGRFRLQDQPIPSGYVGSKPLPEPDLMTPVVQSSAGACTRGAGRGASHGGARGAVRSAVRKAARVAPDMARVSDVQHHVGAHAVSRSPQVSNQRSKPSIMTPHTPPDIASSASRLFADDGSDGADGEIDEDGIGVNEGVDEDEDGMGVGEDGMGDDEDGMGVDEDGICLDEDDIGFEEEDIGVEEDGVGIEEDNIGVEEDDTGVEENGDNDMDYVDYRNEDMMYASDHIADPGAEDEDEDNPAAARMDGNQQNRVQHRPGQAEKRTNHTRNADKDRRQHSMTKAARSNTPAIPDTDYDLLQLHHAKNHRPRSPSPTYLNNIQSQHPKSKRARTGHSPDDQHEDSEDDIDTGRKRRNAKKKGDVADPTTLSFFPHLWGKLLDYTKANFRLYLTISDPFPNKEDTLSSVCGETITEAIVHWQDQKRQVEKGNVSHSTICYHH</sequence>
<dbReference type="Proteomes" id="UP000714275">
    <property type="component" value="Unassembled WGS sequence"/>
</dbReference>